<evidence type="ECO:0000256" key="1">
    <source>
        <dbReference type="SAM" id="MobiDB-lite"/>
    </source>
</evidence>
<keyword evidence="2" id="KW-0812">Transmembrane</keyword>
<feature type="compositionally biased region" description="Low complexity" evidence="1">
    <location>
        <begin position="95"/>
        <end position="109"/>
    </location>
</feature>
<evidence type="ECO:0000313" key="4">
    <source>
        <dbReference type="Proteomes" id="UP001459204"/>
    </source>
</evidence>
<organism evidence="3 4">
    <name type="scientific">Pseudoxanthomonas putridarboris</name>
    <dbReference type="NCBI Taxonomy" id="752605"/>
    <lineage>
        <taxon>Bacteria</taxon>
        <taxon>Pseudomonadati</taxon>
        <taxon>Pseudomonadota</taxon>
        <taxon>Gammaproteobacteria</taxon>
        <taxon>Lysobacterales</taxon>
        <taxon>Lysobacteraceae</taxon>
        <taxon>Pseudoxanthomonas</taxon>
    </lineage>
</organism>
<gene>
    <name evidence="3" type="ORF">AAD027_09960</name>
</gene>
<keyword evidence="4" id="KW-1185">Reference proteome</keyword>
<evidence type="ECO:0000313" key="3">
    <source>
        <dbReference type="EMBL" id="MEL1264688.1"/>
    </source>
</evidence>
<feature type="transmembrane region" description="Helical" evidence="2">
    <location>
        <begin position="21"/>
        <end position="41"/>
    </location>
</feature>
<accession>A0ABU9J0C3</accession>
<protein>
    <submittedName>
        <fullName evidence="3">Type II toxin-antitoxin system RelE/ParE family toxin</fullName>
    </submittedName>
</protein>
<feature type="compositionally biased region" description="Polar residues" evidence="1">
    <location>
        <begin position="138"/>
        <end position="147"/>
    </location>
</feature>
<dbReference type="EMBL" id="JBBWWT010000004">
    <property type="protein sequence ID" value="MEL1264688.1"/>
    <property type="molecule type" value="Genomic_DNA"/>
</dbReference>
<feature type="region of interest" description="Disordered" evidence="1">
    <location>
        <begin position="66"/>
        <end position="192"/>
    </location>
</feature>
<keyword evidence="2" id="KW-0472">Membrane</keyword>
<keyword evidence="2" id="KW-1133">Transmembrane helix</keyword>
<feature type="compositionally biased region" description="Low complexity" evidence="1">
    <location>
        <begin position="128"/>
        <end position="137"/>
    </location>
</feature>
<dbReference type="Proteomes" id="UP001459204">
    <property type="component" value="Unassembled WGS sequence"/>
</dbReference>
<evidence type="ECO:0000256" key="2">
    <source>
        <dbReference type="SAM" id="Phobius"/>
    </source>
</evidence>
<reference evidence="3 4" key="1">
    <citation type="submission" date="2024-04" db="EMBL/GenBank/DDBJ databases">
        <title>Draft genome sequence of Pseudoxanthomonas putridarboris WD12.</title>
        <authorList>
            <person name="Oh J."/>
        </authorList>
    </citation>
    <scope>NUCLEOTIDE SEQUENCE [LARGE SCALE GENOMIC DNA]</scope>
    <source>
        <strain evidence="3 4">WD12</strain>
    </source>
</reference>
<sequence length="288" mass="31575">MSDASNRVETRAEPRMERLEPWIAALLSALVHLLFLLALLYSSKVTLTPPESGSSGGARVKVDFIGQTRQDDQRPPVPPAGPATPSERPRPPKPVVTTRVTSPVQSTRVTEAENPVAPDEEPQPQPALPEEAAAQHQTQPPASQSTPAWRRSARWGQPPGMLAEETSPTNTGLDRGTARSQGRGPDAAAAKPSMEVGGYQIYYDVRSEPRLLSWRDQGMTELSFPLPGLRQYMVCPLEIVVRRGSGECRLVEPDDPDMTTIGDAREVVSVERVYRRGELVWRGPGAYR</sequence>
<proteinExistence type="predicted"/>
<name>A0ABU9J0C3_9GAMM</name>
<comment type="caution">
    <text evidence="3">The sequence shown here is derived from an EMBL/GenBank/DDBJ whole genome shotgun (WGS) entry which is preliminary data.</text>
</comment>